<keyword evidence="19" id="KW-1185">Reference proteome</keyword>
<evidence type="ECO:0000256" key="4">
    <source>
        <dbReference type="ARBA" id="ARBA00012448"/>
    </source>
</evidence>
<keyword evidence="8" id="KW-0378">Hydrolase</keyword>
<dbReference type="AlphaFoldDB" id="A0A1H9N5N7"/>
<keyword evidence="11" id="KW-0961">Cell wall biogenesis/degradation</keyword>
<feature type="binding site" evidence="14">
    <location>
        <position position="228"/>
    </location>
    <ligand>
        <name>substrate</name>
    </ligand>
</feature>
<keyword evidence="9" id="KW-0133">Cell shape</keyword>
<sequence>MFLIRRILVSASLAILSLATLDGAALAQSFDTKAPYAVLMDYGSGTILFDKAGEDRMAPASMGKLMTAEYVFHQLQTHALSMDDEFTISENAWRKGGASTDGSTMFAKLNSRVAVHDLLRGLLVQSGNDAAIAFAEGIAGSEIAFADRLNQRAKEIGLSHSHFANATGLPDSDEYVTAHDLALLARHIIQTYPDYYPIFAEPQFTWNKITQRNRNPLLSLGVGADGLKTGATKESGYGLVGSAVANSQRLIVVVNGLKSMKEREAESRNVLEWGFRSFRQITAFKDGETVTDAKVFGGVTGSVPLQAKGAVTMLIQRSSQSSLKAQAIYQGPLKAPVGAGAKVGVLRVTDGDKVIQETPLFTTEAVAQGSLKDRAISALDQLLLGWL</sequence>
<keyword evidence="7 16" id="KW-0732">Signal</keyword>
<dbReference type="InterPro" id="IPR018044">
    <property type="entry name" value="Peptidase_S11"/>
</dbReference>
<keyword evidence="5 18" id="KW-0121">Carboxypeptidase</keyword>
<dbReference type="Gene3D" id="2.60.410.10">
    <property type="entry name" value="D-Ala-D-Ala carboxypeptidase, C-terminal domain"/>
    <property type="match status" value="1"/>
</dbReference>
<dbReference type="InterPro" id="IPR037167">
    <property type="entry name" value="Peptidase_S11_C_sf"/>
</dbReference>
<dbReference type="SUPFAM" id="SSF56601">
    <property type="entry name" value="beta-lactamase/transpeptidase-like"/>
    <property type="match status" value="1"/>
</dbReference>
<dbReference type="GO" id="GO:0009252">
    <property type="term" value="P:peptidoglycan biosynthetic process"/>
    <property type="evidence" value="ECO:0007669"/>
    <property type="project" value="UniProtKB-UniPathway"/>
</dbReference>
<comment type="function">
    <text evidence="1">Removes C-terminal D-alanyl residues from sugar-peptide cell wall precursors.</text>
</comment>
<comment type="pathway">
    <text evidence="2">Cell wall biogenesis; peptidoglycan biosynthesis.</text>
</comment>
<dbReference type="SMART" id="SM00936">
    <property type="entry name" value="PBP5_C"/>
    <property type="match status" value="1"/>
</dbReference>
<dbReference type="InterPro" id="IPR012338">
    <property type="entry name" value="Beta-lactam/transpept-like"/>
</dbReference>
<protein>
    <recommendedName>
        <fullName evidence="4">serine-type D-Ala-D-Ala carboxypeptidase</fullName>
        <ecNumber evidence="4">3.4.16.4</ecNumber>
    </recommendedName>
</protein>
<feature type="active site" description="Acyl-ester intermediate" evidence="13">
    <location>
        <position position="64"/>
    </location>
</feature>
<dbReference type="PRINTS" id="PR00725">
    <property type="entry name" value="DADACBPTASE1"/>
</dbReference>
<dbReference type="SUPFAM" id="SSF69189">
    <property type="entry name" value="Penicillin-binding protein associated domain"/>
    <property type="match status" value="1"/>
</dbReference>
<evidence type="ECO:0000313" key="19">
    <source>
        <dbReference type="Proteomes" id="UP000199647"/>
    </source>
</evidence>
<evidence type="ECO:0000256" key="8">
    <source>
        <dbReference type="ARBA" id="ARBA00022801"/>
    </source>
</evidence>
<keyword evidence="10" id="KW-0573">Peptidoglycan synthesis</keyword>
<dbReference type="Pfam" id="PF00768">
    <property type="entry name" value="Peptidase_S11"/>
    <property type="match status" value="1"/>
</dbReference>
<dbReference type="InterPro" id="IPR001967">
    <property type="entry name" value="Peptidase_S11_N"/>
</dbReference>
<dbReference type="PANTHER" id="PTHR21581:SF6">
    <property type="entry name" value="TRAFFICKING PROTEIN PARTICLE COMPLEX SUBUNIT 12"/>
    <property type="match status" value="1"/>
</dbReference>
<dbReference type="PANTHER" id="PTHR21581">
    <property type="entry name" value="D-ALANYL-D-ALANINE CARBOXYPEPTIDASE"/>
    <property type="match status" value="1"/>
</dbReference>
<feature type="active site" evidence="13">
    <location>
        <position position="126"/>
    </location>
</feature>
<proteinExistence type="inferred from homology"/>
<comment type="catalytic activity">
    <reaction evidence="12">
        <text>Preferential cleavage: (Ac)2-L-Lys-D-Ala-|-D-Ala. Also transpeptidation of peptidyl-alanyl moieties that are N-acyl substituents of D-alanine.</text>
        <dbReference type="EC" id="3.4.16.4"/>
    </reaction>
</comment>
<evidence type="ECO:0000256" key="6">
    <source>
        <dbReference type="ARBA" id="ARBA00022670"/>
    </source>
</evidence>
<dbReference type="Proteomes" id="UP000199647">
    <property type="component" value="Unassembled WGS sequence"/>
</dbReference>
<name>A0A1H9N5N7_9HYPH</name>
<dbReference type="Pfam" id="PF07943">
    <property type="entry name" value="PBP5_C"/>
    <property type="match status" value="1"/>
</dbReference>
<feature type="signal peptide" evidence="16">
    <location>
        <begin position="1"/>
        <end position="27"/>
    </location>
</feature>
<dbReference type="OrthoDB" id="9795979at2"/>
<evidence type="ECO:0000256" key="9">
    <source>
        <dbReference type="ARBA" id="ARBA00022960"/>
    </source>
</evidence>
<feature type="chain" id="PRO_5011697986" description="serine-type D-Ala-D-Ala carboxypeptidase" evidence="16">
    <location>
        <begin position="28"/>
        <end position="387"/>
    </location>
</feature>
<evidence type="ECO:0000256" key="11">
    <source>
        <dbReference type="ARBA" id="ARBA00023316"/>
    </source>
</evidence>
<keyword evidence="6" id="KW-0645">Protease</keyword>
<comment type="similarity">
    <text evidence="3 15">Belongs to the peptidase S11 family.</text>
</comment>
<dbReference type="GO" id="GO:0071555">
    <property type="term" value="P:cell wall organization"/>
    <property type="evidence" value="ECO:0007669"/>
    <property type="project" value="UniProtKB-KW"/>
</dbReference>
<accession>A0A1H9N5N7</accession>
<evidence type="ECO:0000256" key="5">
    <source>
        <dbReference type="ARBA" id="ARBA00022645"/>
    </source>
</evidence>
<evidence type="ECO:0000256" key="2">
    <source>
        <dbReference type="ARBA" id="ARBA00004752"/>
    </source>
</evidence>
<dbReference type="GO" id="GO:0008360">
    <property type="term" value="P:regulation of cell shape"/>
    <property type="evidence" value="ECO:0007669"/>
    <property type="project" value="UniProtKB-KW"/>
</dbReference>
<feature type="active site" description="Acyl-ester intermediate" evidence="13">
    <location>
        <position position="61"/>
    </location>
</feature>
<evidence type="ECO:0000256" key="15">
    <source>
        <dbReference type="RuleBase" id="RU004016"/>
    </source>
</evidence>
<dbReference type="InterPro" id="IPR012907">
    <property type="entry name" value="Peptidase_S11_C"/>
</dbReference>
<evidence type="ECO:0000256" key="10">
    <source>
        <dbReference type="ARBA" id="ARBA00022984"/>
    </source>
</evidence>
<evidence type="ECO:0000256" key="13">
    <source>
        <dbReference type="PIRSR" id="PIRSR618044-1"/>
    </source>
</evidence>
<dbReference type="EC" id="3.4.16.4" evidence="4"/>
<dbReference type="UniPathway" id="UPA00219"/>
<dbReference type="Gene3D" id="3.40.710.10">
    <property type="entry name" value="DD-peptidase/beta-lactamase superfamily"/>
    <property type="match status" value="1"/>
</dbReference>
<evidence type="ECO:0000256" key="1">
    <source>
        <dbReference type="ARBA" id="ARBA00003217"/>
    </source>
</evidence>
<evidence type="ECO:0000259" key="17">
    <source>
        <dbReference type="SMART" id="SM00936"/>
    </source>
</evidence>
<dbReference type="InterPro" id="IPR015956">
    <property type="entry name" value="Peniciliin-bd_prot_C_sf"/>
</dbReference>
<dbReference type="RefSeq" id="WP_092498696.1">
    <property type="nucleotide sequence ID" value="NZ_FOFG01000015.1"/>
</dbReference>
<evidence type="ECO:0000256" key="7">
    <source>
        <dbReference type="ARBA" id="ARBA00022729"/>
    </source>
</evidence>
<organism evidence="18 19">
    <name type="scientific">Faunimonas pinastri</name>
    <dbReference type="NCBI Taxonomy" id="1855383"/>
    <lineage>
        <taxon>Bacteria</taxon>
        <taxon>Pseudomonadati</taxon>
        <taxon>Pseudomonadota</taxon>
        <taxon>Alphaproteobacteria</taxon>
        <taxon>Hyphomicrobiales</taxon>
        <taxon>Afifellaceae</taxon>
        <taxon>Faunimonas</taxon>
    </lineage>
</organism>
<dbReference type="STRING" id="1855383.SAMN05216548_1155"/>
<feature type="domain" description="Peptidase S11 D-Ala-D-Ala carboxypeptidase A C-terminal" evidence="17">
    <location>
        <begin position="278"/>
        <end position="368"/>
    </location>
</feature>
<evidence type="ECO:0000256" key="3">
    <source>
        <dbReference type="ARBA" id="ARBA00007164"/>
    </source>
</evidence>
<evidence type="ECO:0000256" key="16">
    <source>
        <dbReference type="SAM" id="SignalP"/>
    </source>
</evidence>
<gene>
    <name evidence="18" type="ORF">SAMN05216548_1155</name>
</gene>
<evidence type="ECO:0000313" key="18">
    <source>
        <dbReference type="EMBL" id="SER31296.1"/>
    </source>
</evidence>
<reference evidence="18 19" key="1">
    <citation type="submission" date="2016-10" db="EMBL/GenBank/DDBJ databases">
        <authorList>
            <person name="de Groot N.N."/>
        </authorList>
    </citation>
    <scope>NUCLEOTIDE SEQUENCE [LARGE SCALE GENOMIC DNA]</scope>
    <source>
        <strain evidence="18 19">A52C2</strain>
    </source>
</reference>
<dbReference type="EMBL" id="FOFG01000015">
    <property type="protein sequence ID" value="SER31296.1"/>
    <property type="molecule type" value="Genomic_DNA"/>
</dbReference>
<evidence type="ECO:0000256" key="14">
    <source>
        <dbReference type="PIRSR" id="PIRSR618044-2"/>
    </source>
</evidence>
<dbReference type="GO" id="GO:0009002">
    <property type="term" value="F:serine-type D-Ala-D-Ala carboxypeptidase activity"/>
    <property type="evidence" value="ECO:0007669"/>
    <property type="project" value="UniProtKB-EC"/>
</dbReference>
<evidence type="ECO:0000256" key="12">
    <source>
        <dbReference type="ARBA" id="ARBA00034000"/>
    </source>
</evidence>
<dbReference type="GO" id="GO:0006508">
    <property type="term" value="P:proteolysis"/>
    <property type="evidence" value="ECO:0007669"/>
    <property type="project" value="UniProtKB-KW"/>
</dbReference>